<sequence length="634" mass="70689">MGRRQKTRSRKAQTEPEDEATLIRKAASIKAIQTWDDVEHESADEFDAAKDKVLVGMGRQKEAASDESDEEVLGVHAADSASEASSDDADDNTAFYSDSEQDDNAQREWMEDGAWGKQKYNYYDADDIGSDSEDDEAAAKEEEEEALRLQRKQLDALDEGDFIDELGVQLGVGDSNSRLVAADDDGQAQLDLDGISLGVDGISDAKRQALLQLPESEKLRVLQAESPELLSLAADMKVQWATVRNDLKPTLDRASELGVRADDHPALAFYAAKYQLAMTYLNNVAVYFVIKASTSEQRANVALRDHPVIGAIVELRRRLEMMDALQERLAPLLQLFAEELDNGTAGTHAQSEQPEQPSVSDVEMVDVEPSPMPIQPKARSKSRRKADKQMFLAPAAVSDPSDSYRQLQAMFKKSHKKREATTGWDALADGDLGDQDRLDQDDAEDKARAIRRLRNHAKRVVQARGRREAREKMSGDTDLPYKSRSERLRLDNVPRAPAGDDLGMDLDSDVGEASADDKEDYYNEIVQRKQRAQAEKDARKQEQWRQMVAANEAEEAAVDDGAKRSVNYQILKNKGMMPRRAKDNRNPRVKRRKRFEKAQKKLGSSVAQVRTLEGNYGGEATGIKSALSRSTRFG</sequence>
<dbReference type="OrthoDB" id="1924577at2759"/>
<gene>
    <name evidence="8" type="primary">SAS10</name>
    <name evidence="8" type="ORF">IWW36_003461</name>
</gene>
<organism evidence="8 9">
    <name type="scientific">Coemansia brasiliensis</name>
    <dbReference type="NCBI Taxonomy" id="2650707"/>
    <lineage>
        <taxon>Eukaryota</taxon>
        <taxon>Fungi</taxon>
        <taxon>Fungi incertae sedis</taxon>
        <taxon>Zoopagomycota</taxon>
        <taxon>Kickxellomycotina</taxon>
        <taxon>Kickxellomycetes</taxon>
        <taxon>Kickxellales</taxon>
        <taxon>Kickxellaceae</taxon>
        <taxon>Coemansia</taxon>
    </lineage>
</organism>
<evidence type="ECO:0000256" key="3">
    <source>
        <dbReference type="ARBA" id="ARBA00022553"/>
    </source>
</evidence>
<dbReference type="GO" id="GO:0032040">
    <property type="term" value="C:small-subunit processome"/>
    <property type="evidence" value="ECO:0007669"/>
    <property type="project" value="TreeGrafter"/>
</dbReference>
<comment type="caution">
    <text evidence="8">The sequence shown here is derived from an EMBL/GenBank/DDBJ whole genome shotgun (WGS) entry which is preliminary data.</text>
</comment>
<evidence type="ECO:0000256" key="6">
    <source>
        <dbReference type="SAM" id="MobiDB-lite"/>
    </source>
</evidence>
<evidence type="ECO:0000256" key="2">
    <source>
        <dbReference type="ARBA" id="ARBA00010979"/>
    </source>
</evidence>
<evidence type="ECO:0000313" key="8">
    <source>
        <dbReference type="EMBL" id="KAJ2848172.1"/>
    </source>
</evidence>
<dbReference type="PANTHER" id="PTHR13237">
    <property type="entry name" value="SOMETHING ABOUT SILENCING PROTEIN 10-RELATED"/>
    <property type="match status" value="1"/>
</dbReference>
<reference evidence="8" key="1">
    <citation type="submission" date="2022-07" db="EMBL/GenBank/DDBJ databases">
        <title>Phylogenomic reconstructions and comparative analyses of Kickxellomycotina fungi.</title>
        <authorList>
            <person name="Reynolds N.K."/>
            <person name="Stajich J.E."/>
            <person name="Barry K."/>
            <person name="Grigoriev I.V."/>
            <person name="Crous P."/>
            <person name="Smith M.E."/>
        </authorList>
    </citation>
    <scope>NUCLEOTIDE SEQUENCE</scope>
    <source>
        <strain evidence="8">NRRL 1566</strain>
    </source>
</reference>
<comment type="subcellular location">
    <subcellularLocation>
        <location evidence="1">Nucleus</location>
    </subcellularLocation>
</comment>
<dbReference type="Pfam" id="PF09368">
    <property type="entry name" value="Sas10"/>
    <property type="match status" value="1"/>
</dbReference>
<dbReference type="AlphaFoldDB" id="A0A9W8LZR5"/>
<keyword evidence="5" id="KW-0175">Coiled coil</keyword>
<dbReference type="InterPro" id="IPR018972">
    <property type="entry name" value="Sas10_C_dom"/>
</dbReference>
<feature type="region of interest" description="Disordered" evidence="6">
    <location>
        <begin position="458"/>
        <end position="480"/>
    </location>
</feature>
<feature type="region of interest" description="Disordered" evidence="6">
    <location>
        <begin position="577"/>
        <end position="603"/>
    </location>
</feature>
<evidence type="ECO:0000259" key="7">
    <source>
        <dbReference type="Pfam" id="PF09368"/>
    </source>
</evidence>
<feature type="region of interest" description="Disordered" evidence="6">
    <location>
        <begin position="58"/>
        <end position="113"/>
    </location>
</feature>
<feature type="compositionally biased region" description="Basic residues" evidence="6">
    <location>
        <begin position="1"/>
        <end position="11"/>
    </location>
</feature>
<evidence type="ECO:0000256" key="5">
    <source>
        <dbReference type="SAM" id="Coils"/>
    </source>
</evidence>
<feature type="region of interest" description="Disordered" evidence="6">
    <location>
        <begin position="368"/>
        <end position="403"/>
    </location>
</feature>
<name>A0A9W8LZR5_9FUNG</name>
<protein>
    <submittedName>
        <fullName evidence="8">Something about silencing protein 10</fullName>
    </submittedName>
</protein>
<evidence type="ECO:0000313" key="9">
    <source>
        <dbReference type="Proteomes" id="UP001139887"/>
    </source>
</evidence>
<dbReference type="GO" id="GO:0000462">
    <property type="term" value="P:maturation of SSU-rRNA from tricistronic rRNA transcript (SSU-rRNA, 5.8S rRNA, LSU-rRNA)"/>
    <property type="evidence" value="ECO:0007669"/>
    <property type="project" value="TreeGrafter"/>
</dbReference>
<feature type="domain" description="Sas10 C-terminal" evidence="7">
    <location>
        <begin position="562"/>
        <end position="633"/>
    </location>
</feature>
<dbReference type="EMBL" id="JANBUW010000203">
    <property type="protein sequence ID" value="KAJ2848172.1"/>
    <property type="molecule type" value="Genomic_DNA"/>
</dbReference>
<comment type="similarity">
    <text evidence="2">Belongs to the SAS10 family.</text>
</comment>
<evidence type="ECO:0000256" key="4">
    <source>
        <dbReference type="ARBA" id="ARBA00023242"/>
    </source>
</evidence>
<dbReference type="Proteomes" id="UP001139887">
    <property type="component" value="Unassembled WGS sequence"/>
</dbReference>
<evidence type="ECO:0000256" key="1">
    <source>
        <dbReference type="ARBA" id="ARBA00004123"/>
    </source>
</evidence>
<proteinExistence type="inferred from homology"/>
<dbReference type="PANTHER" id="PTHR13237:SF8">
    <property type="entry name" value="SOMETHING ABOUT SILENCING PROTEIN 10"/>
    <property type="match status" value="1"/>
</dbReference>
<keyword evidence="9" id="KW-1185">Reference proteome</keyword>
<dbReference type="InterPro" id="IPR007146">
    <property type="entry name" value="Sas10/Utp3/C1D"/>
</dbReference>
<keyword evidence="3" id="KW-0597">Phosphoprotein</keyword>
<feature type="compositionally biased region" description="Basic and acidic residues" evidence="6">
    <location>
        <begin position="465"/>
        <end position="480"/>
    </location>
</feature>
<dbReference type="Pfam" id="PF04000">
    <property type="entry name" value="Sas10_Utp3"/>
    <property type="match status" value="1"/>
</dbReference>
<feature type="region of interest" description="Disordered" evidence="6">
    <location>
        <begin position="1"/>
        <end position="21"/>
    </location>
</feature>
<feature type="coiled-coil region" evidence="5">
    <location>
        <begin position="132"/>
        <end position="160"/>
    </location>
</feature>
<accession>A0A9W8LZR5</accession>
<keyword evidence="4" id="KW-0539">Nucleus</keyword>